<accession>A0A397SB31</accession>
<proteinExistence type="predicted"/>
<name>A0A397SB31_9GLOM</name>
<organism evidence="1 2">
    <name type="scientific">Glomus cerebriforme</name>
    <dbReference type="NCBI Taxonomy" id="658196"/>
    <lineage>
        <taxon>Eukaryota</taxon>
        <taxon>Fungi</taxon>
        <taxon>Fungi incertae sedis</taxon>
        <taxon>Mucoromycota</taxon>
        <taxon>Glomeromycotina</taxon>
        <taxon>Glomeromycetes</taxon>
        <taxon>Glomerales</taxon>
        <taxon>Glomeraceae</taxon>
        <taxon>Glomus</taxon>
    </lineage>
</organism>
<keyword evidence="2" id="KW-1185">Reference proteome</keyword>
<comment type="caution">
    <text evidence="1">The sequence shown here is derived from an EMBL/GenBank/DDBJ whole genome shotgun (WGS) entry which is preliminary data.</text>
</comment>
<dbReference type="EMBL" id="QKYT01000709">
    <property type="protein sequence ID" value="RIA82059.1"/>
    <property type="molecule type" value="Genomic_DNA"/>
</dbReference>
<evidence type="ECO:0000313" key="1">
    <source>
        <dbReference type="EMBL" id="RIA82059.1"/>
    </source>
</evidence>
<gene>
    <name evidence="1" type="ORF">C1645_789120</name>
</gene>
<evidence type="ECO:0000313" key="2">
    <source>
        <dbReference type="Proteomes" id="UP000265703"/>
    </source>
</evidence>
<sequence length="51" mass="6144">MHISKKERFCFFIQVFDHVIWSLYLDDKNSQNSKILHDKKKFIISRATLSS</sequence>
<protein>
    <submittedName>
        <fullName evidence="1">Uncharacterized protein</fullName>
    </submittedName>
</protein>
<dbReference type="AlphaFoldDB" id="A0A397SB31"/>
<reference evidence="1 2" key="1">
    <citation type="submission" date="2018-06" db="EMBL/GenBank/DDBJ databases">
        <title>Comparative genomics reveals the genomic features of Rhizophagus irregularis, R. cerebriforme, R. diaphanum and Gigaspora rosea, and their symbiotic lifestyle signature.</title>
        <authorList>
            <person name="Morin E."/>
            <person name="San Clemente H."/>
            <person name="Chen E.C.H."/>
            <person name="De La Providencia I."/>
            <person name="Hainaut M."/>
            <person name="Kuo A."/>
            <person name="Kohler A."/>
            <person name="Murat C."/>
            <person name="Tang N."/>
            <person name="Roy S."/>
            <person name="Loubradou J."/>
            <person name="Henrissat B."/>
            <person name="Grigoriev I.V."/>
            <person name="Corradi N."/>
            <person name="Roux C."/>
            <person name="Martin F.M."/>
        </authorList>
    </citation>
    <scope>NUCLEOTIDE SEQUENCE [LARGE SCALE GENOMIC DNA]</scope>
    <source>
        <strain evidence="1 2">DAOM 227022</strain>
    </source>
</reference>
<dbReference type="Proteomes" id="UP000265703">
    <property type="component" value="Unassembled WGS sequence"/>
</dbReference>